<comment type="caution">
    <text evidence="3">The sequence shown here is derived from an EMBL/GenBank/DDBJ whole genome shotgun (WGS) entry which is preliminary data.</text>
</comment>
<evidence type="ECO:0000313" key="3">
    <source>
        <dbReference type="EMBL" id="HEN16208.1"/>
    </source>
</evidence>
<evidence type="ECO:0008006" key="4">
    <source>
        <dbReference type="Google" id="ProtNLM"/>
    </source>
</evidence>
<protein>
    <recommendedName>
        <fullName evidence="4">DUF1080 domain-containing protein</fullName>
    </recommendedName>
</protein>
<name>A0A7C2NWA1_9PLAN</name>
<accession>A0A7C2NWA1</accession>
<evidence type="ECO:0000256" key="1">
    <source>
        <dbReference type="SAM" id="MobiDB-lite"/>
    </source>
</evidence>
<feature type="chain" id="PRO_5028272447" description="DUF1080 domain-containing protein" evidence="2">
    <location>
        <begin position="20"/>
        <end position="238"/>
    </location>
</feature>
<reference evidence="3" key="1">
    <citation type="journal article" date="2020" name="mSystems">
        <title>Genome- and Community-Level Interaction Insights into Carbon Utilization and Element Cycling Functions of Hydrothermarchaeota in Hydrothermal Sediment.</title>
        <authorList>
            <person name="Zhou Z."/>
            <person name="Liu Y."/>
            <person name="Xu W."/>
            <person name="Pan J."/>
            <person name="Luo Z.H."/>
            <person name="Li M."/>
        </authorList>
    </citation>
    <scope>NUCLEOTIDE SEQUENCE [LARGE SCALE GENOMIC DNA]</scope>
    <source>
        <strain evidence="3">SpSt-339</strain>
    </source>
</reference>
<keyword evidence="2" id="KW-0732">Signal</keyword>
<dbReference type="AlphaFoldDB" id="A0A7C2NWA1"/>
<sequence>MKHLLALAACLLTALGALAAEEPGTLIFQDDFERSESQELKDEPGQGWGTNSRTRAKGNKQVDLRNGAMYIFTHPEADHAASVTHPAEFTNGTVRLRFLLEDERDSLGLNFADLECKEIHAGHLFAARISVKDVLLQDLKTGNMRLDIREARQAKKPLTIEQQAALKGKNESTPHRLTVGQWHEVRATVAEDRLSVSIDGRPVASLAAPGIAHPTKRMLRLAAPRNAVVDDVKIWRTE</sequence>
<organism evidence="3">
    <name type="scientific">Schlesneria paludicola</name>
    <dbReference type="NCBI Taxonomy" id="360056"/>
    <lineage>
        <taxon>Bacteria</taxon>
        <taxon>Pseudomonadati</taxon>
        <taxon>Planctomycetota</taxon>
        <taxon>Planctomycetia</taxon>
        <taxon>Planctomycetales</taxon>
        <taxon>Planctomycetaceae</taxon>
        <taxon>Schlesneria</taxon>
    </lineage>
</organism>
<proteinExistence type="predicted"/>
<dbReference type="EMBL" id="DSOK01000340">
    <property type="protein sequence ID" value="HEN16208.1"/>
    <property type="molecule type" value="Genomic_DNA"/>
</dbReference>
<gene>
    <name evidence="3" type="ORF">ENQ76_12165</name>
</gene>
<evidence type="ECO:0000256" key="2">
    <source>
        <dbReference type="SAM" id="SignalP"/>
    </source>
</evidence>
<feature type="signal peptide" evidence="2">
    <location>
        <begin position="1"/>
        <end position="19"/>
    </location>
</feature>
<feature type="region of interest" description="Disordered" evidence="1">
    <location>
        <begin position="36"/>
        <end position="55"/>
    </location>
</feature>
<dbReference type="Gene3D" id="2.60.120.560">
    <property type="entry name" value="Exo-inulinase, domain 1"/>
    <property type="match status" value="1"/>
</dbReference>